<reference evidence="2 3" key="1">
    <citation type="submission" date="2023-07" db="EMBL/GenBank/DDBJ databases">
        <title>Sorghum-associated microbial communities from plants grown in Nebraska, USA.</title>
        <authorList>
            <person name="Schachtman D."/>
        </authorList>
    </citation>
    <scope>NUCLEOTIDE SEQUENCE [LARGE SCALE GENOMIC DNA]</scope>
    <source>
        <strain evidence="2 3">DS1307</strain>
    </source>
</reference>
<proteinExistence type="predicted"/>
<sequence length="396" mass="41474">MRYTASAKLFAAGTALFAFTTPALALDGNDLVNKLNTALNMQNGMGIVAGSITVDGSDVTLTDSRFEAGNGQGSVPLGTIELEGVEEDAGAYTIESVTFDDINITDEKFALTASDLSISDMRIPASSAGDTTDAVLFYGEASVGAIEIKLDGKSVASVGSAKMTSEAADDKKSITFDVKVADITGDLSAVEDAQVRQTIDDLGINEIDGNISMTGSWDLTTGTLETEEYAFDFANIGRLNMAFSLSGYTLDFLRSVQEAAKKAEASANDEQAQQAAGLAMLGLIQQLSFNSAEIRFDDDGITTKALDVAAKKQGTTGDQLAQMIKAMAPMMLAQYNVPELQKALTEALNTYLDKPGSFTISAKPEKSVPVPTIMGAAMAAPNTIPQVLGVTVTAND</sequence>
<dbReference type="RefSeq" id="WP_306837522.1">
    <property type="nucleotide sequence ID" value="NZ_JAUSRF010000013.1"/>
</dbReference>
<dbReference type="Proteomes" id="UP001241472">
    <property type="component" value="Unassembled WGS sequence"/>
</dbReference>
<feature type="signal peptide" evidence="1">
    <location>
        <begin position="1"/>
        <end position="25"/>
    </location>
</feature>
<evidence type="ECO:0000313" key="3">
    <source>
        <dbReference type="Proteomes" id="UP001241472"/>
    </source>
</evidence>
<name>A0ABT9PX58_9HYPH</name>
<feature type="chain" id="PRO_5046942678" description="Transmembrane protein" evidence="1">
    <location>
        <begin position="26"/>
        <end position="396"/>
    </location>
</feature>
<evidence type="ECO:0000256" key="1">
    <source>
        <dbReference type="SAM" id="SignalP"/>
    </source>
</evidence>
<accession>A0ABT9PX58</accession>
<evidence type="ECO:0008006" key="4">
    <source>
        <dbReference type="Google" id="ProtNLM"/>
    </source>
</evidence>
<organism evidence="2 3">
    <name type="scientific">Neorhizobium huautlense</name>
    <dbReference type="NCBI Taxonomy" id="67774"/>
    <lineage>
        <taxon>Bacteria</taxon>
        <taxon>Pseudomonadati</taxon>
        <taxon>Pseudomonadota</taxon>
        <taxon>Alphaproteobacteria</taxon>
        <taxon>Hyphomicrobiales</taxon>
        <taxon>Rhizobiaceae</taxon>
        <taxon>Rhizobium/Agrobacterium group</taxon>
        <taxon>Neorhizobium</taxon>
    </lineage>
</organism>
<gene>
    <name evidence="2" type="ORF">J2T09_003830</name>
</gene>
<dbReference type="EMBL" id="JAUSRF010000013">
    <property type="protein sequence ID" value="MDP9839055.1"/>
    <property type="molecule type" value="Genomic_DNA"/>
</dbReference>
<evidence type="ECO:0000313" key="2">
    <source>
        <dbReference type="EMBL" id="MDP9839055.1"/>
    </source>
</evidence>
<keyword evidence="1" id="KW-0732">Signal</keyword>
<keyword evidence="3" id="KW-1185">Reference proteome</keyword>
<comment type="caution">
    <text evidence="2">The sequence shown here is derived from an EMBL/GenBank/DDBJ whole genome shotgun (WGS) entry which is preliminary data.</text>
</comment>
<protein>
    <recommendedName>
        <fullName evidence="4">Transmembrane protein</fullName>
    </recommendedName>
</protein>